<dbReference type="GO" id="GO:0016887">
    <property type="term" value="F:ATP hydrolysis activity"/>
    <property type="evidence" value="ECO:0007669"/>
    <property type="project" value="InterPro"/>
</dbReference>
<dbReference type="GO" id="GO:0140359">
    <property type="term" value="F:ABC-type transporter activity"/>
    <property type="evidence" value="ECO:0007669"/>
    <property type="project" value="InterPro"/>
</dbReference>
<gene>
    <name evidence="2" type="ORF">FBUS_01762</name>
</gene>
<dbReference type="InterPro" id="IPR027417">
    <property type="entry name" value="P-loop_NTPase"/>
</dbReference>
<dbReference type="GO" id="GO:0016020">
    <property type="term" value="C:membrane"/>
    <property type="evidence" value="ECO:0007669"/>
    <property type="project" value="InterPro"/>
</dbReference>
<accession>A0A8E0VF85</accession>
<evidence type="ECO:0000313" key="2">
    <source>
        <dbReference type="EMBL" id="KAA0184472.1"/>
    </source>
</evidence>
<dbReference type="Gene3D" id="3.40.50.300">
    <property type="entry name" value="P-loop containing nucleotide triphosphate hydrolases"/>
    <property type="match status" value="1"/>
</dbReference>
<dbReference type="GO" id="GO:0005319">
    <property type="term" value="F:lipid transporter activity"/>
    <property type="evidence" value="ECO:0007669"/>
    <property type="project" value="TreeGrafter"/>
</dbReference>
<organism evidence="2 3">
    <name type="scientific">Fasciolopsis buskii</name>
    <dbReference type="NCBI Taxonomy" id="27845"/>
    <lineage>
        <taxon>Eukaryota</taxon>
        <taxon>Metazoa</taxon>
        <taxon>Spiralia</taxon>
        <taxon>Lophotrochozoa</taxon>
        <taxon>Platyhelminthes</taxon>
        <taxon>Trematoda</taxon>
        <taxon>Digenea</taxon>
        <taxon>Plagiorchiida</taxon>
        <taxon>Echinostomata</taxon>
        <taxon>Echinostomatoidea</taxon>
        <taxon>Fasciolidae</taxon>
        <taxon>Fasciolopsis</taxon>
    </lineage>
</organism>
<dbReference type="EMBL" id="LUCM01011079">
    <property type="protein sequence ID" value="KAA0184472.1"/>
    <property type="molecule type" value="Genomic_DNA"/>
</dbReference>
<dbReference type="GO" id="GO:0005524">
    <property type="term" value="F:ATP binding"/>
    <property type="evidence" value="ECO:0007669"/>
    <property type="project" value="InterPro"/>
</dbReference>
<dbReference type="Pfam" id="PF00005">
    <property type="entry name" value="ABC_tran"/>
    <property type="match status" value="1"/>
</dbReference>
<dbReference type="SUPFAM" id="SSF52540">
    <property type="entry name" value="P-loop containing nucleoside triphosphate hydrolases"/>
    <property type="match status" value="1"/>
</dbReference>
<evidence type="ECO:0000259" key="1">
    <source>
        <dbReference type="Pfam" id="PF00005"/>
    </source>
</evidence>
<protein>
    <recommendedName>
        <fullName evidence="1">ABC transporter domain-containing protein</fullName>
    </recommendedName>
</protein>
<name>A0A8E0VF85_9TREM</name>
<keyword evidence="3" id="KW-1185">Reference proteome</keyword>
<sequence>MHFVVSLQSLMQLVNLEGYKDTYAGSLSGGCKRRLSMAISLVGDPSLVIMDEPSCGVDPRSRRNLWKTLLKCIRGSNRGCVITTHFIDEGESLCDQLAILVNGCTLATGTPLRLKQSFGSGLMIEIKMSRDYRLMPDEADAEVHSSLRTFLRTFRARFPQIQIVDQFKDRVCFRFPVNSPEMFKVTLDVLLDGTYNDCGIFSAHRNHSIEDFTISSPTLEQVYFDLAKSQLRT</sequence>
<reference evidence="2" key="1">
    <citation type="submission" date="2019-05" db="EMBL/GenBank/DDBJ databases">
        <title>Annotation for the trematode Fasciolopsis buski.</title>
        <authorList>
            <person name="Choi Y.-J."/>
        </authorList>
    </citation>
    <scope>NUCLEOTIDE SEQUENCE</scope>
    <source>
        <strain evidence="2">HT</strain>
        <tissue evidence="2">Whole worm</tissue>
    </source>
</reference>
<dbReference type="OrthoDB" id="6265931at2759"/>
<dbReference type="InterPro" id="IPR026082">
    <property type="entry name" value="ABCA"/>
</dbReference>
<feature type="domain" description="ABC transporter" evidence="1">
    <location>
        <begin position="7"/>
        <end position="54"/>
    </location>
</feature>
<dbReference type="Proteomes" id="UP000728185">
    <property type="component" value="Unassembled WGS sequence"/>
</dbReference>
<proteinExistence type="predicted"/>
<evidence type="ECO:0000313" key="3">
    <source>
        <dbReference type="Proteomes" id="UP000728185"/>
    </source>
</evidence>
<dbReference type="InterPro" id="IPR003439">
    <property type="entry name" value="ABC_transporter-like_ATP-bd"/>
</dbReference>
<comment type="caution">
    <text evidence="2">The sequence shown here is derived from an EMBL/GenBank/DDBJ whole genome shotgun (WGS) entry which is preliminary data.</text>
</comment>
<dbReference type="AlphaFoldDB" id="A0A8E0VF85"/>
<dbReference type="PANTHER" id="PTHR19229:SF250">
    <property type="entry name" value="ABC TRANSPORTER DOMAIN-CONTAINING PROTEIN-RELATED"/>
    <property type="match status" value="1"/>
</dbReference>
<dbReference type="PANTHER" id="PTHR19229">
    <property type="entry name" value="ATP-BINDING CASSETTE TRANSPORTER SUBFAMILY A ABCA"/>
    <property type="match status" value="1"/>
</dbReference>